<evidence type="ECO:0000259" key="1">
    <source>
        <dbReference type="Pfam" id="PF13700"/>
    </source>
</evidence>
<dbReference type="InterPro" id="IPR025296">
    <property type="entry name" value="DUF4158"/>
</dbReference>
<keyword evidence="3" id="KW-1185">Reference proteome</keyword>
<sequence>MPGGGVLTHDEGSAYGEYAEVPSQADLERVFFLDDEDRRLIERRRGAHMKLGFSLQPVTADA</sequence>
<protein>
    <recommendedName>
        <fullName evidence="1">DUF4158 domain-containing protein</fullName>
    </recommendedName>
</protein>
<dbReference type="RefSeq" id="WP_185085804.1">
    <property type="nucleotide sequence ID" value="NZ_JACHJB010000002.1"/>
</dbReference>
<dbReference type="Proteomes" id="UP000583800">
    <property type="component" value="Unassembled WGS sequence"/>
</dbReference>
<evidence type="ECO:0000313" key="3">
    <source>
        <dbReference type="Proteomes" id="UP000583800"/>
    </source>
</evidence>
<proteinExistence type="predicted"/>
<feature type="domain" description="DUF4158" evidence="1">
    <location>
        <begin position="7"/>
        <end position="56"/>
    </location>
</feature>
<gene>
    <name evidence="2" type="ORF">FHU36_004498</name>
</gene>
<organism evidence="2 3">
    <name type="scientific">Nonomuraea muscovyensis</name>
    <dbReference type="NCBI Taxonomy" id="1124761"/>
    <lineage>
        <taxon>Bacteria</taxon>
        <taxon>Bacillati</taxon>
        <taxon>Actinomycetota</taxon>
        <taxon>Actinomycetes</taxon>
        <taxon>Streptosporangiales</taxon>
        <taxon>Streptosporangiaceae</taxon>
        <taxon>Nonomuraea</taxon>
    </lineage>
</organism>
<comment type="caution">
    <text evidence="2">The sequence shown here is derived from an EMBL/GenBank/DDBJ whole genome shotgun (WGS) entry which is preliminary data.</text>
</comment>
<name>A0A7X0C3Q6_9ACTN</name>
<evidence type="ECO:0000313" key="2">
    <source>
        <dbReference type="EMBL" id="MBB6347953.1"/>
    </source>
</evidence>
<dbReference type="AlphaFoldDB" id="A0A7X0C3Q6"/>
<accession>A0A7X0C3Q6</accession>
<dbReference type="EMBL" id="JACHJB010000002">
    <property type="protein sequence ID" value="MBB6347953.1"/>
    <property type="molecule type" value="Genomic_DNA"/>
</dbReference>
<reference evidence="2 3" key="1">
    <citation type="submission" date="2020-08" db="EMBL/GenBank/DDBJ databases">
        <title>Sequencing the genomes of 1000 actinobacteria strains.</title>
        <authorList>
            <person name="Klenk H.-P."/>
        </authorList>
    </citation>
    <scope>NUCLEOTIDE SEQUENCE [LARGE SCALE GENOMIC DNA]</scope>
    <source>
        <strain evidence="2 3">DSM 45913</strain>
    </source>
</reference>
<dbReference type="Pfam" id="PF13700">
    <property type="entry name" value="DUF4158"/>
    <property type="match status" value="1"/>
</dbReference>